<dbReference type="Proteomes" id="UP000823786">
    <property type="component" value="Unassembled WGS sequence"/>
</dbReference>
<dbReference type="EMBL" id="JAGGJV010000013">
    <property type="protein sequence ID" value="MBP1862120.1"/>
    <property type="molecule type" value="Genomic_DNA"/>
</dbReference>
<organism evidence="1 2">
    <name type="scientific">Rhizobium herbae</name>
    <dbReference type="NCBI Taxonomy" id="508661"/>
    <lineage>
        <taxon>Bacteria</taxon>
        <taxon>Pseudomonadati</taxon>
        <taxon>Pseudomonadota</taxon>
        <taxon>Alphaproteobacteria</taxon>
        <taxon>Hyphomicrobiales</taxon>
        <taxon>Rhizobiaceae</taxon>
        <taxon>Rhizobium/Agrobacterium group</taxon>
        <taxon>Rhizobium</taxon>
    </lineage>
</organism>
<reference evidence="1 2" key="1">
    <citation type="submission" date="2021-03" db="EMBL/GenBank/DDBJ databases">
        <title>Genomic Encyclopedia of Type Strains, Phase IV (KMG-IV): sequencing the most valuable type-strain genomes for metagenomic binning, comparative biology and taxonomic classification.</title>
        <authorList>
            <person name="Goeker M."/>
        </authorList>
    </citation>
    <scope>NUCLEOTIDE SEQUENCE [LARGE SCALE GENOMIC DNA]</scope>
    <source>
        <strain evidence="1 2">DSM 26427</strain>
    </source>
</reference>
<proteinExistence type="predicted"/>
<sequence length="69" mass="7863">MTNKLNGPDIYSPETLAKKYGLSIQQARRHINRLGALRTELDSFLASSLRTDEHRSQDIERTVNEVSYG</sequence>
<protein>
    <recommendedName>
        <fullName evidence="3">RNA polymerase sigma-70 region 4 domain-containing protein</fullName>
    </recommendedName>
</protein>
<accession>A0ABS4EVY8</accession>
<evidence type="ECO:0000313" key="2">
    <source>
        <dbReference type="Proteomes" id="UP000823786"/>
    </source>
</evidence>
<comment type="caution">
    <text evidence="1">The sequence shown here is derived from an EMBL/GenBank/DDBJ whole genome shotgun (WGS) entry which is preliminary data.</text>
</comment>
<name>A0ABS4EVY8_9HYPH</name>
<dbReference type="RefSeq" id="WP_209857068.1">
    <property type="nucleotide sequence ID" value="NZ_JAGGJV010000013.1"/>
</dbReference>
<gene>
    <name evidence="1" type="ORF">J2Z75_005651</name>
</gene>
<keyword evidence="2" id="KW-1185">Reference proteome</keyword>
<evidence type="ECO:0008006" key="3">
    <source>
        <dbReference type="Google" id="ProtNLM"/>
    </source>
</evidence>
<evidence type="ECO:0000313" key="1">
    <source>
        <dbReference type="EMBL" id="MBP1862120.1"/>
    </source>
</evidence>